<sequence>KESINDLVNARNFSMDCFDPKNEFIRLELARNYPIQDVSPKKVRGKDKAKAGSEANEESNTQGFYVSPRVGLTLKAPAEGDKSWFDQMMKTKEEYIMAPYRFIRPNVAGQIKKNKPLIGLSAAFADYYKHLHNSTDAAWRDKINDEHIARGAKSANINLNTMQSYVSECQYGIKNSRPVLDLMKKDFKVDGTIKKKTKTKTNHLKCSENITNGFSRKFLNEQIKF</sequence>
<accession>X6N475</accession>
<feature type="region of interest" description="Disordered" evidence="1">
    <location>
        <begin position="40"/>
        <end position="62"/>
    </location>
</feature>
<proteinExistence type="predicted"/>
<protein>
    <submittedName>
        <fullName evidence="2">Uncharacterized protein</fullName>
    </submittedName>
</protein>
<dbReference type="EMBL" id="ASPP01012221">
    <property type="protein sequence ID" value="ETO20821.1"/>
    <property type="molecule type" value="Genomic_DNA"/>
</dbReference>
<evidence type="ECO:0000256" key="1">
    <source>
        <dbReference type="SAM" id="MobiDB-lite"/>
    </source>
</evidence>
<gene>
    <name evidence="2" type="ORF">RFI_16396</name>
</gene>
<feature type="non-terminal residue" evidence="2">
    <location>
        <position position="1"/>
    </location>
</feature>
<dbReference type="AlphaFoldDB" id="X6N475"/>
<evidence type="ECO:0000313" key="2">
    <source>
        <dbReference type="EMBL" id="ETO20821.1"/>
    </source>
</evidence>
<dbReference type="Proteomes" id="UP000023152">
    <property type="component" value="Unassembled WGS sequence"/>
</dbReference>
<evidence type="ECO:0000313" key="3">
    <source>
        <dbReference type="Proteomes" id="UP000023152"/>
    </source>
</evidence>
<comment type="caution">
    <text evidence="2">The sequence shown here is derived from an EMBL/GenBank/DDBJ whole genome shotgun (WGS) entry which is preliminary data.</text>
</comment>
<keyword evidence="3" id="KW-1185">Reference proteome</keyword>
<organism evidence="2 3">
    <name type="scientific">Reticulomyxa filosa</name>
    <dbReference type="NCBI Taxonomy" id="46433"/>
    <lineage>
        <taxon>Eukaryota</taxon>
        <taxon>Sar</taxon>
        <taxon>Rhizaria</taxon>
        <taxon>Retaria</taxon>
        <taxon>Foraminifera</taxon>
        <taxon>Monothalamids</taxon>
        <taxon>Reticulomyxidae</taxon>
        <taxon>Reticulomyxa</taxon>
    </lineage>
</organism>
<reference evidence="2 3" key="1">
    <citation type="journal article" date="2013" name="Curr. Biol.">
        <title>The Genome of the Foraminiferan Reticulomyxa filosa.</title>
        <authorList>
            <person name="Glockner G."/>
            <person name="Hulsmann N."/>
            <person name="Schleicher M."/>
            <person name="Noegel A.A."/>
            <person name="Eichinger L."/>
            <person name="Gallinger C."/>
            <person name="Pawlowski J."/>
            <person name="Sierra R."/>
            <person name="Euteneuer U."/>
            <person name="Pillet L."/>
            <person name="Moustafa A."/>
            <person name="Platzer M."/>
            <person name="Groth M."/>
            <person name="Szafranski K."/>
            <person name="Schliwa M."/>
        </authorList>
    </citation>
    <scope>NUCLEOTIDE SEQUENCE [LARGE SCALE GENOMIC DNA]</scope>
</reference>
<name>X6N475_RETFI</name>